<comment type="subcellular location">
    <subcellularLocation>
        <location evidence="1">Membrane</location>
        <topology evidence="1">Multi-pass membrane protein</topology>
    </subcellularLocation>
</comment>
<feature type="transmembrane region" description="Helical" evidence="5">
    <location>
        <begin position="102"/>
        <end position="121"/>
    </location>
</feature>
<evidence type="ECO:0000256" key="4">
    <source>
        <dbReference type="ARBA" id="ARBA00023136"/>
    </source>
</evidence>
<dbReference type="InterPro" id="IPR002645">
    <property type="entry name" value="STAS_dom"/>
</dbReference>
<dbReference type="InterPro" id="IPR036513">
    <property type="entry name" value="STAS_dom_sf"/>
</dbReference>
<keyword evidence="8" id="KW-1185">Reference proteome</keyword>
<keyword evidence="2 5" id="KW-0812">Transmembrane</keyword>
<accession>X6NZ93</accession>
<dbReference type="PROSITE" id="PS50801">
    <property type="entry name" value="STAS"/>
    <property type="match status" value="1"/>
</dbReference>
<gene>
    <name evidence="7" type="ORF">RFI_05837</name>
</gene>
<evidence type="ECO:0000256" key="2">
    <source>
        <dbReference type="ARBA" id="ARBA00022692"/>
    </source>
</evidence>
<reference evidence="7 8" key="1">
    <citation type="journal article" date="2013" name="Curr. Biol.">
        <title>The Genome of the Foraminiferan Reticulomyxa filosa.</title>
        <authorList>
            <person name="Glockner G."/>
            <person name="Hulsmann N."/>
            <person name="Schleicher M."/>
            <person name="Noegel A.A."/>
            <person name="Eichinger L."/>
            <person name="Gallinger C."/>
            <person name="Pawlowski J."/>
            <person name="Sierra R."/>
            <person name="Euteneuer U."/>
            <person name="Pillet L."/>
            <person name="Moustafa A."/>
            <person name="Platzer M."/>
            <person name="Groth M."/>
            <person name="Szafranski K."/>
            <person name="Schliwa M."/>
        </authorList>
    </citation>
    <scope>NUCLEOTIDE SEQUENCE [LARGE SCALE GENOMIC DNA]</scope>
</reference>
<comment type="caution">
    <text evidence="7">The sequence shown here is derived from an EMBL/GenBank/DDBJ whole genome shotgun (WGS) entry which is preliminary data.</text>
</comment>
<dbReference type="SUPFAM" id="SSF52091">
    <property type="entry name" value="SpoIIaa-like"/>
    <property type="match status" value="1"/>
</dbReference>
<dbReference type="Pfam" id="PF00916">
    <property type="entry name" value="Sulfate_transp"/>
    <property type="match status" value="1"/>
</dbReference>
<feature type="transmembrane region" description="Helical" evidence="5">
    <location>
        <begin position="6"/>
        <end position="24"/>
    </location>
</feature>
<evidence type="ECO:0000313" key="8">
    <source>
        <dbReference type="Proteomes" id="UP000023152"/>
    </source>
</evidence>
<name>X6NZ93_RETFI</name>
<organism evidence="7 8">
    <name type="scientific">Reticulomyxa filosa</name>
    <dbReference type="NCBI Taxonomy" id="46433"/>
    <lineage>
        <taxon>Eukaryota</taxon>
        <taxon>Sar</taxon>
        <taxon>Rhizaria</taxon>
        <taxon>Retaria</taxon>
        <taxon>Foraminifera</taxon>
        <taxon>Monothalamids</taxon>
        <taxon>Reticulomyxidae</taxon>
        <taxon>Reticulomyxa</taxon>
    </lineage>
</organism>
<dbReference type="AlphaFoldDB" id="X6NZ93"/>
<dbReference type="Proteomes" id="UP000023152">
    <property type="component" value="Unassembled WGS sequence"/>
</dbReference>
<dbReference type="PANTHER" id="PTHR11814">
    <property type="entry name" value="SULFATE TRANSPORTER"/>
    <property type="match status" value="1"/>
</dbReference>
<feature type="domain" description="STAS" evidence="6">
    <location>
        <begin position="146"/>
        <end position="264"/>
    </location>
</feature>
<keyword evidence="4 5" id="KW-0472">Membrane</keyword>
<evidence type="ECO:0000256" key="1">
    <source>
        <dbReference type="ARBA" id="ARBA00004141"/>
    </source>
</evidence>
<feature type="transmembrane region" description="Helical" evidence="5">
    <location>
        <begin position="60"/>
        <end position="81"/>
    </location>
</feature>
<dbReference type="OrthoDB" id="288203at2759"/>
<evidence type="ECO:0000313" key="7">
    <source>
        <dbReference type="EMBL" id="ETO31286.1"/>
    </source>
</evidence>
<dbReference type="EMBL" id="ASPP01005029">
    <property type="protein sequence ID" value="ETO31286.1"/>
    <property type="molecule type" value="Genomic_DNA"/>
</dbReference>
<evidence type="ECO:0000259" key="6">
    <source>
        <dbReference type="PROSITE" id="PS50801"/>
    </source>
</evidence>
<dbReference type="CDD" id="cd07042">
    <property type="entry name" value="STAS_SulP_like_sulfate_transporter"/>
    <property type="match status" value="1"/>
</dbReference>
<dbReference type="Pfam" id="PF01740">
    <property type="entry name" value="STAS"/>
    <property type="match status" value="1"/>
</dbReference>
<evidence type="ECO:0000256" key="3">
    <source>
        <dbReference type="ARBA" id="ARBA00022989"/>
    </source>
</evidence>
<sequence length="355" mass="40218">MYAHGIINMFGGLFGTWPAGGVITHAPLADQAGAKTLMFVWVCAVITIFSMILISELPYLLYWLPKGVLAGIVYSACIGMFPYQKIKELFVHRAGHFGVHHGVGIFQGIEVGVGLSIIFLVQRSSKPHCAIIGRIPQSRVYGSITTWSDAVTTPGVVVFRFDGALYFGNTNYFKRSIQVLVQRNRRLNKPFHYFVLDCHAMNDLDSSGVLALDNIVKYLRQNRIIFLLTDIKYPVMKLIKRSHLSSLLNYEHIFYNVFQAHMYIYFRSRVAKGEPLDDTTIDCPTDYTDQNGVNLINLEKATFSDLEKSLTEKQQKVAQNWMENEVSADMHPLKKERKGFQLEKNIRISLAAKAL</sequence>
<evidence type="ECO:0000256" key="5">
    <source>
        <dbReference type="SAM" id="Phobius"/>
    </source>
</evidence>
<dbReference type="InterPro" id="IPR001902">
    <property type="entry name" value="SLC26A/SulP_fam"/>
</dbReference>
<proteinExistence type="predicted"/>
<keyword evidence="3 5" id="KW-1133">Transmembrane helix</keyword>
<dbReference type="GO" id="GO:0016020">
    <property type="term" value="C:membrane"/>
    <property type="evidence" value="ECO:0007669"/>
    <property type="project" value="UniProtKB-SubCell"/>
</dbReference>
<dbReference type="InterPro" id="IPR011547">
    <property type="entry name" value="SLC26A/SulP_dom"/>
</dbReference>
<dbReference type="GO" id="GO:0055085">
    <property type="term" value="P:transmembrane transport"/>
    <property type="evidence" value="ECO:0007669"/>
    <property type="project" value="InterPro"/>
</dbReference>
<protein>
    <submittedName>
        <fullName evidence="7">Sulfate transporter</fullName>
    </submittedName>
</protein>
<feature type="transmembrane region" description="Helical" evidence="5">
    <location>
        <begin position="36"/>
        <end position="54"/>
    </location>
</feature>
<dbReference type="Gene3D" id="3.30.750.24">
    <property type="entry name" value="STAS domain"/>
    <property type="match status" value="1"/>
</dbReference>